<feature type="domain" description="Aminoglycoside phosphotransferase" evidence="1">
    <location>
        <begin position="229"/>
        <end position="301"/>
    </location>
</feature>
<dbReference type="SUPFAM" id="SSF56112">
    <property type="entry name" value="Protein kinase-like (PK-like)"/>
    <property type="match status" value="1"/>
</dbReference>
<organism evidence="2 3">
    <name type="scientific">Kribbella steppae</name>
    <dbReference type="NCBI Taxonomy" id="2512223"/>
    <lineage>
        <taxon>Bacteria</taxon>
        <taxon>Bacillati</taxon>
        <taxon>Actinomycetota</taxon>
        <taxon>Actinomycetes</taxon>
        <taxon>Propionibacteriales</taxon>
        <taxon>Kribbellaceae</taxon>
        <taxon>Kribbella</taxon>
    </lineage>
</organism>
<keyword evidence="3" id="KW-1185">Reference proteome</keyword>
<dbReference type="GO" id="GO:0016740">
    <property type="term" value="F:transferase activity"/>
    <property type="evidence" value="ECO:0007669"/>
    <property type="project" value="UniProtKB-KW"/>
</dbReference>
<evidence type="ECO:0000313" key="3">
    <source>
        <dbReference type="Proteomes" id="UP000294508"/>
    </source>
</evidence>
<proteinExistence type="predicted"/>
<dbReference type="InterPro" id="IPR011009">
    <property type="entry name" value="Kinase-like_dom_sf"/>
</dbReference>
<dbReference type="EMBL" id="SLWN01000002">
    <property type="protein sequence ID" value="TCO34484.1"/>
    <property type="molecule type" value="Genomic_DNA"/>
</dbReference>
<comment type="caution">
    <text evidence="2">The sequence shown here is derived from an EMBL/GenBank/DDBJ whole genome shotgun (WGS) entry which is preliminary data.</text>
</comment>
<protein>
    <submittedName>
        <fullName evidence="2">Phosphotransferase family enzyme</fullName>
    </submittedName>
</protein>
<name>A0A4R2HT51_9ACTN</name>
<reference evidence="2 3" key="1">
    <citation type="journal article" date="2015" name="Stand. Genomic Sci.">
        <title>Genomic Encyclopedia of Bacterial and Archaeal Type Strains, Phase III: the genomes of soil and plant-associated and newly described type strains.</title>
        <authorList>
            <person name="Whitman W.B."/>
            <person name="Woyke T."/>
            <person name="Klenk H.P."/>
            <person name="Zhou Y."/>
            <person name="Lilburn T.G."/>
            <person name="Beck B.J."/>
            <person name="De Vos P."/>
            <person name="Vandamme P."/>
            <person name="Eisen J.A."/>
            <person name="Garrity G."/>
            <person name="Hugenholtz P."/>
            <person name="Kyrpides N.C."/>
        </authorList>
    </citation>
    <scope>NUCLEOTIDE SEQUENCE [LARGE SCALE GENOMIC DNA]</scope>
    <source>
        <strain evidence="2 3">VKM Ac-2572</strain>
    </source>
</reference>
<dbReference type="InterPro" id="IPR002575">
    <property type="entry name" value="Aminoglycoside_PTrfase"/>
</dbReference>
<dbReference type="Gene3D" id="3.90.1200.10">
    <property type="match status" value="1"/>
</dbReference>
<keyword evidence="2" id="KW-0808">Transferase</keyword>
<accession>A0A4R2HT51</accession>
<evidence type="ECO:0000259" key="1">
    <source>
        <dbReference type="Pfam" id="PF01636"/>
    </source>
</evidence>
<gene>
    <name evidence="2" type="ORF">EV652_102550</name>
</gene>
<dbReference type="OrthoDB" id="4577657at2"/>
<dbReference type="Proteomes" id="UP000294508">
    <property type="component" value="Unassembled WGS sequence"/>
</dbReference>
<dbReference type="RefSeq" id="WP_132208244.1">
    <property type="nucleotide sequence ID" value="NZ_SLWN01000002.1"/>
</dbReference>
<dbReference type="Pfam" id="PF01636">
    <property type="entry name" value="APH"/>
    <property type="match status" value="1"/>
</dbReference>
<dbReference type="AlphaFoldDB" id="A0A4R2HT51"/>
<sequence length="394" mass="43326">MITALEPLGRDALAEDAFTALVRTITGHPEADPGDVRVEVVDYPIGTPSTEALLRVFGTATLPTGAPETDTVDWSCFVKKLQSARHWPFIAMVPDGFREAFIQNLPWELEIAVHRSGIAELLPDGMRLATAYRIDVYDDDRGTLWMENVVQEPGPWPLERFERAGYLLGRLSARRQPHLVEPLLPRGNITTPGVGLRYYTNGRVLKSAVPALADPETWRHPMLAAAVCHLGDHRLRDDLLELADRLPAVLDALDTLPQCYQHGDASPQNLLVPKGKPDEFVVIDWGFDCPQAVGFDLGQLLIGLAHAGELAPEALPLVHKTIFKAFLTGMAEDGMEASEEQVLYGYLGSLLARATFTALPLEQITKPGDEATLAMFEERVMLTRALVDLVSTVV</sequence>
<evidence type="ECO:0000313" key="2">
    <source>
        <dbReference type="EMBL" id="TCO34484.1"/>
    </source>
</evidence>